<dbReference type="EMBL" id="CAKXAJ010025118">
    <property type="protein sequence ID" value="CAH2235251.1"/>
    <property type="molecule type" value="Genomic_DNA"/>
</dbReference>
<organism evidence="1 2">
    <name type="scientific">Pararge aegeria aegeria</name>
    <dbReference type="NCBI Taxonomy" id="348720"/>
    <lineage>
        <taxon>Eukaryota</taxon>
        <taxon>Metazoa</taxon>
        <taxon>Ecdysozoa</taxon>
        <taxon>Arthropoda</taxon>
        <taxon>Hexapoda</taxon>
        <taxon>Insecta</taxon>
        <taxon>Pterygota</taxon>
        <taxon>Neoptera</taxon>
        <taxon>Endopterygota</taxon>
        <taxon>Lepidoptera</taxon>
        <taxon>Glossata</taxon>
        <taxon>Ditrysia</taxon>
        <taxon>Papilionoidea</taxon>
        <taxon>Nymphalidae</taxon>
        <taxon>Satyrinae</taxon>
        <taxon>Satyrini</taxon>
        <taxon>Parargina</taxon>
        <taxon>Pararge</taxon>
    </lineage>
</organism>
<accession>A0A8S4RG73</accession>
<evidence type="ECO:0000313" key="1">
    <source>
        <dbReference type="EMBL" id="CAH2235251.1"/>
    </source>
</evidence>
<keyword evidence="2" id="KW-1185">Reference proteome</keyword>
<name>A0A8S4RG73_9NEOP</name>
<proteinExistence type="predicted"/>
<sequence length="71" mass="7730">MQPHTHSLRLATTSIAPERDESLSGAALLAGWKLAPPKPTSYDNVTHLAPPGVTCRVTRIKNVIRSSYGYE</sequence>
<evidence type="ECO:0000313" key="2">
    <source>
        <dbReference type="Proteomes" id="UP000838756"/>
    </source>
</evidence>
<reference evidence="1" key="1">
    <citation type="submission" date="2022-03" db="EMBL/GenBank/DDBJ databases">
        <authorList>
            <person name="Lindestad O."/>
        </authorList>
    </citation>
    <scope>NUCLEOTIDE SEQUENCE</scope>
</reference>
<comment type="caution">
    <text evidence="1">The sequence shown here is derived from an EMBL/GenBank/DDBJ whole genome shotgun (WGS) entry which is preliminary data.</text>
</comment>
<dbReference type="Proteomes" id="UP000838756">
    <property type="component" value="Unassembled WGS sequence"/>
</dbReference>
<dbReference type="AlphaFoldDB" id="A0A8S4RG73"/>
<protein>
    <submittedName>
        <fullName evidence="1">Jg4153 protein</fullName>
    </submittedName>
</protein>
<gene>
    <name evidence="1" type="primary">jg4153</name>
    <name evidence="1" type="ORF">PAEG_LOCUS12921</name>
</gene>